<evidence type="ECO:0000256" key="3">
    <source>
        <dbReference type="ARBA" id="ARBA00023027"/>
    </source>
</evidence>
<dbReference type="PANTHER" id="PTHR24321:SF8">
    <property type="entry name" value="ESTRADIOL 17-BETA-DEHYDROGENASE 8-RELATED"/>
    <property type="match status" value="1"/>
</dbReference>
<dbReference type="PROSITE" id="PS00061">
    <property type="entry name" value="ADH_SHORT"/>
    <property type="match status" value="1"/>
</dbReference>
<dbReference type="CDD" id="cd05233">
    <property type="entry name" value="SDR_c"/>
    <property type="match status" value="1"/>
</dbReference>
<sequence>MGRMDGKVALVTGAARGMGRAHAIRLAEEGANILAIDCPPDTGLPYPTGSADDLQITVKEVEALGRRIIAHEGDVRKQSSLDKLVADGVKAFGGLDVAVANAGIWTVHPFHDIPEDEFTAVLDVNITGVWRTLKAVSPAIKERGGGSIIVTSSGNGVEGSPHYAHYVASKHGVIGLAKSAALEFGQYGIRVNILLPGPTDTPALDWQGGYDLCAGKGPGQGVKEDLEGAKYWSTLRDVGLLPPRAMSEAVLWLASDESRWTTGLEMHVDGGHMLMPGLNMAKMAADQPQ</sequence>
<keyword evidence="2" id="KW-0560">Oxidoreductase</keyword>
<dbReference type="PANTHER" id="PTHR24321">
    <property type="entry name" value="DEHYDROGENASES, SHORT CHAIN"/>
    <property type="match status" value="1"/>
</dbReference>
<dbReference type="InterPro" id="IPR023985">
    <property type="entry name" value="SDR_subfam_1"/>
</dbReference>
<keyword evidence="6" id="KW-1185">Reference proteome</keyword>
<dbReference type="RefSeq" id="WP_109325609.1">
    <property type="nucleotide sequence ID" value="NZ_CP021354.1"/>
</dbReference>
<evidence type="ECO:0000256" key="4">
    <source>
        <dbReference type="RuleBase" id="RU000363"/>
    </source>
</evidence>
<dbReference type="InterPro" id="IPR002347">
    <property type="entry name" value="SDR_fam"/>
</dbReference>
<keyword evidence="3" id="KW-0520">NAD</keyword>
<dbReference type="PRINTS" id="PR00081">
    <property type="entry name" value="GDHRDH"/>
</dbReference>
<dbReference type="Pfam" id="PF00106">
    <property type="entry name" value="adh_short"/>
    <property type="match status" value="1"/>
</dbReference>
<dbReference type="KEGG" id="roz:CBI38_00850"/>
<dbReference type="FunFam" id="3.40.50.720:FF:000084">
    <property type="entry name" value="Short-chain dehydrogenase reductase"/>
    <property type="match status" value="1"/>
</dbReference>
<gene>
    <name evidence="5" type="ORF">CBI38_00850</name>
</gene>
<organism evidence="5 6">
    <name type="scientific">Rhodococcus oxybenzonivorans</name>
    <dbReference type="NCBI Taxonomy" id="1990687"/>
    <lineage>
        <taxon>Bacteria</taxon>
        <taxon>Bacillati</taxon>
        <taxon>Actinomycetota</taxon>
        <taxon>Actinomycetes</taxon>
        <taxon>Mycobacteriales</taxon>
        <taxon>Nocardiaceae</taxon>
        <taxon>Rhodococcus</taxon>
    </lineage>
</organism>
<protein>
    <submittedName>
        <fullName evidence="5">Oxidoreductase</fullName>
    </submittedName>
</protein>
<dbReference type="AlphaFoldDB" id="A0A2S2BP42"/>
<dbReference type="InterPro" id="IPR036291">
    <property type="entry name" value="NAD(P)-bd_dom_sf"/>
</dbReference>
<dbReference type="InterPro" id="IPR020904">
    <property type="entry name" value="Sc_DH/Rdtase_CS"/>
</dbReference>
<reference evidence="5 6" key="1">
    <citation type="submission" date="2017-05" db="EMBL/GenBank/DDBJ databases">
        <title>Isolation of Rhodococcus sp. S2-17 biodegrading of BP-3.</title>
        <authorList>
            <person name="Lee Y."/>
            <person name="Kim K.H."/>
            <person name="Chun B.H."/>
            <person name="Jung H.S."/>
            <person name="Jeon C.O."/>
        </authorList>
    </citation>
    <scope>NUCLEOTIDE SEQUENCE [LARGE SCALE GENOMIC DNA]</scope>
    <source>
        <strain evidence="5 6">S2-17</strain>
    </source>
</reference>
<evidence type="ECO:0000313" key="6">
    <source>
        <dbReference type="Proteomes" id="UP000245711"/>
    </source>
</evidence>
<evidence type="ECO:0000256" key="1">
    <source>
        <dbReference type="ARBA" id="ARBA00006484"/>
    </source>
</evidence>
<dbReference type="Gene3D" id="3.40.50.720">
    <property type="entry name" value="NAD(P)-binding Rossmann-like Domain"/>
    <property type="match status" value="1"/>
</dbReference>
<dbReference type="OrthoDB" id="5173603at2"/>
<dbReference type="NCBIfam" id="TIGR03971">
    <property type="entry name" value="SDR_subfam_1"/>
    <property type="match status" value="1"/>
</dbReference>
<accession>A0A2S2BP42</accession>
<dbReference type="SUPFAM" id="SSF51735">
    <property type="entry name" value="NAD(P)-binding Rossmann-fold domains"/>
    <property type="match status" value="1"/>
</dbReference>
<dbReference type="Proteomes" id="UP000245711">
    <property type="component" value="Chromosome"/>
</dbReference>
<evidence type="ECO:0000256" key="2">
    <source>
        <dbReference type="ARBA" id="ARBA00023002"/>
    </source>
</evidence>
<dbReference type="PRINTS" id="PR00080">
    <property type="entry name" value="SDRFAMILY"/>
</dbReference>
<dbReference type="EMBL" id="CP021354">
    <property type="protein sequence ID" value="AWK70333.1"/>
    <property type="molecule type" value="Genomic_DNA"/>
</dbReference>
<name>A0A2S2BP42_9NOCA</name>
<dbReference type="GO" id="GO:0016491">
    <property type="term" value="F:oxidoreductase activity"/>
    <property type="evidence" value="ECO:0007669"/>
    <property type="project" value="UniProtKB-KW"/>
</dbReference>
<comment type="similarity">
    <text evidence="1 4">Belongs to the short-chain dehydrogenases/reductases (SDR) family.</text>
</comment>
<proteinExistence type="inferred from homology"/>
<evidence type="ECO:0000313" key="5">
    <source>
        <dbReference type="EMBL" id="AWK70333.1"/>
    </source>
</evidence>